<dbReference type="Pfam" id="PF04002">
    <property type="entry name" value="RadC"/>
    <property type="match status" value="1"/>
</dbReference>
<dbReference type="NCBIfam" id="TIGR00608">
    <property type="entry name" value="radc"/>
    <property type="match status" value="1"/>
</dbReference>
<dbReference type="Proteomes" id="UP000298460">
    <property type="component" value="Unassembled WGS sequence"/>
</dbReference>
<keyword evidence="6" id="KW-0482">Metalloprotease</keyword>
<dbReference type="InterPro" id="IPR037518">
    <property type="entry name" value="MPN"/>
</dbReference>
<evidence type="ECO:0000313" key="9">
    <source>
        <dbReference type="EMBL" id="TGE37677.1"/>
    </source>
</evidence>
<comment type="caution">
    <text evidence="9">The sequence shown here is derived from an EMBL/GenBank/DDBJ whole genome shotgun (WGS) entry which is preliminary data.</text>
</comment>
<dbReference type="SUPFAM" id="SSF102712">
    <property type="entry name" value="JAB1/MPN domain"/>
    <property type="match status" value="1"/>
</dbReference>
<evidence type="ECO:0000256" key="3">
    <source>
        <dbReference type="ARBA" id="ARBA00022723"/>
    </source>
</evidence>
<evidence type="ECO:0000256" key="5">
    <source>
        <dbReference type="ARBA" id="ARBA00022833"/>
    </source>
</evidence>
<keyword evidence="3" id="KW-0479">Metal-binding</keyword>
<keyword evidence="4" id="KW-0378">Hydrolase</keyword>
<dbReference type="RefSeq" id="WP_135547424.1">
    <property type="nucleotide sequence ID" value="NZ_SPQQ01000004.1"/>
</dbReference>
<dbReference type="CDD" id="cd08071">
    <property type="entry name" value="MPN_DUF2466"/>
    <property type="match status" value="1"/>
</dbReference>
<dbReference type="PANTHER" id="PTHR30471:SF3">
    <property type="entry name" value="UPF0758 PROTEIN YEES-RELATED"/>
    <property type="match status" value="1"/>
</dbReference>
<evidence type="ECO:0000256" key="7">
    <source>
        <dbReference type="RuleBase" id="RU003797"/>
    </source>
</evidence>
<dbReference type="AlphaFoldDB" id="A0A4Z0R6T3"/>
<dbReference type="Gene3D" id="3.40.140.10">
    <property type="entry name" value="Cytidine Deaminase, domain 2"/>
    <property type="match status" value="1"/>
</dbReference>
<dbReference type="InterPro" id="IPR010994">
    <property type="entry name" value="RuvA_2-like"/>
</dbReference>
<organism evidence="9 10">
    <name type="scientific">Desulfosporosinus fructosivorans</name>
    <dbReference type="NCBI Taxonomy" id="2018669"/>
    <lineage>
        <taxon>Bacteria</taxon>
        <taxon>Bacillati</taxon>
        <taxon>Bacillota</taxon>
        <taxon>Clostridia</taxon>
        <taxon>Eubacteriales</taxon>
        <taxon>Desulfitobacteriaceae</taxon>
        <taxon>Desulfosporosinus</taxon>
    </lineage>
</organism>
<evidence type="ECO:0000256" key="6">
    <source>
        <dbReference type="ARBA" id="ARBA00023049"/>
    </source>
</evidence>
<comment type="similarity">
    <text evidence="1 7">Belongs to the UPF0758 family.</text>
</comment>
<dbReference type="GO" id="GO:0006508">
    <property type="term" value="P:proteolysis"/>
    <property type="evidence" value="ECO:0007669"/>
    <property type="project" value="UniProtKB-KW"/>
</dbReference>
<gene>
    <name evidence="9" type="primary">radC</name>
    <name evidence="9" type="ORF">E4K67_13185</name>
</gene>
<evidence type="ECO:0000256" key="4">
    <source>
        <dbReference type="ARBA" id="ARBA00022801"/>
    </source>
</evidence>
<feature type="domain" description="MPN" evidence="8">
    <location>
        <begin position="99"/>
        <end position="221"/>
    </location>
</feature>
<dbReference type="GO" id="GO:0008237">
    <property type="term" value="F:metallopeptidase activity"/>
    <property type="evidence" value="ECO:0007669"/>
    <property type="project" value="UniProtKB-KW"/>
</dbReference>
<dbReference type="PROSITE" id="PS50249">
    <property type="entry name" value="MPN"/>
    <property type="match status" value="1"/>
</dbReference>
<evidence type="ECO:0000256" key="2">
    <source>
        <dbReference type="ARBA" id="ARBA00022670"/>
    </source>
</evidence>
<keyword evidence="10" id="KW-1185">Reference proteome</keyword>
<dbReference type="SUPFAM" id="SSF47781">
    <property type="entry name" value="RuvA domain 2-like"/>
    <property type="match status" value="1"/>
</dbReference>
<evidence type="ECO:0000313" key="10">
    <source>
        <dbReference type="Proteomes" id="UP000298460"/>
    </source>
</evidence>
<evidence type="ECO:0000259" key="8">
    <source>
        <dbReference type="PROSITE" id="PS50249"/>
    </source>
</evidence>
<sequence length="229" mass="25275">MHEGHRSRLKNRFLKEGLDDFVDHQILELLLFYAIPRRDTNELAHSLINKYGSLSGVLEADPKDLSKTPGLGENSAILLALIPSLARVYLKDRWGTRPALNSTDKAGEYVLTLCAGRTYEVFYVICLDAQHNVIYPALVHEGTIDQAPVYPRIIVETALRHKAHSVILAHNHPGGSPSPSPQDIAVTKRIQIALEQISISVLDHIIAAGEQYASCAEKGLLLSNDSLRS</sequence>
<keyword evidence="2" id="KW-0645">Protease</keyword>
<accession>A0A4Z0R6T3</accession>
<dbReference type="PANTHER" id="PTHR30471">
    <property type="entry name" value="DNA REPAIR PROTEIN RADC"/>
    <property type="match status" value="1"/>
</dbReference>
<dbReference type="InterPro" id="IPR001405">
    <property type="entry name" value="UPF0758"/>
</dbReference>
<protein>
    <submittedName>
        <fullName evidence="9">DNA repair protein RadC</fullName>
    </submittedName>
</protein>
<keyword evidence="5" id="KW-0862">Zinc</keyword>
<reference evidence="9 10" key="1">
    <citation type="submission" date="2019-03" db="EMBL/GenBank/DDBJ databases">
        <title>Draft Genome Sequence of Desulfosporosinus fructosivorans Strain 63.6F, Isolated from Marine Sediment in the Baltic Sea.</title>
        <authorList>
            <person name="Hausmann B."/>
            <person name="Vandieken V."/>
            <person name="Pjevac P."/>
            <person name="Schreck K."/>
            <person name="Herbold C.W."/>
            <person name="Loy A."/>
        </authorList>
    </citation>
    <scope>NUCLEOTIDE SEQUENCE [LARGE SCALE GENOMIC DNA]</scope>
    <source>
        <strain evidence="9 10">63.6F</strain>
    </source>
</reference>
<dbReference type="InterPro" id="IPR025657">
    <property type="entry name" value="RadC_JAB"/>
</dbReference>
<dbReference type="EMBL" id="SPQQ01000004">
    <property type="protein sequence ID" value="TGE37677.1"/>
    <property type="molecule type" value="Genomic_DNA"/>
</dbReference>
<dbReference type="NCBIfam" id="NF000642">
    <property type="entry name" value="PRK00024.1"/>
    <property type="match status" value="1"/>
</dbReference>
<name>A0A4Z0R6T3_9FIRM</name>
<proteinExistence type="inferred from homology"/>
<dbReference type="GO" id="GO:0046872">
    <property type="term" value="F:metal ion binding"/>
    <property type="evidence" value="ECO:0007669"/>
    <property type="project" value="UniProtKB-KW"/>
</dbReference>
<dbReference type="OrthoDB" id="9804482at2"/>
<evidence type="ECO:0000256" key="1">
    <source>
        <dbReference type="ARBA" id="ARBA00010243"/>
    </source>
</evidence>